<comment type="subunit">
    <text evidence="15">Monomer.</text>
</comment>
<comment type="similarity">
    <text evidence="3 14">Belongs to the phosphoglycerate kinase family.</text>
</comment>
<keyword evidence="12" id="KW-0067">ATP-binding</keyword>
<dbReference type="InterPro" id="IPR001576">
    <property type="entry name" value="Phosphoglycerate_kinase"/>
</dbReference>
<protein>
    <recommendedName>
        <fullName evidence="14">Phosphoglycerate kinase</fullName>
        <ecNumber evidence="14">2.7.2.3</ecNumber>
    </recommendedName>
</protein>
<dbReference type="InterPro" id="IPR015824">
    <property type="entry name" value="Phosphoglycerate_kinase_N"/>
</dbReference>
<dbReference type="PANTHER" id="PTHR48045">
    <property type="entry name" value="UDP-GLYCOSYLTRANSFERASE 72B1"/>
    <property type="match status" value="1"/>
</dbReference>
<comment type="cofactor">
    <cofactor evidence="2">
        <name>Mg(2+)</name>
        <dbReference type="ChEBI" id="CHEBI:18420"/>
    </cofactor>
</comment>
<dbReference type="PRINTS" id="PR00477">
    <property type="entry name" value="PHGLYCKINASE"/>
</dbReference>
<evidence type="ECO:0000256" key="8">
    <source>
        <dbReference type="ARBA" id="ARBA00022691"/>
    </source>
</evidence>
<dbReference type="Pfam" id="PF00201">
    <property type="entry name" value="UDPGT"/>
    <property type="match status" value="1"/>
</dbReference>
<evidence type="ECO:0000256" key="15">
    <source>
        <dbReference type="RuleBase" id="RU000696"/>
    </source>
</evidence>
<evidence type="ECO:0000256" key="2">
    <source>
        <dbReference type="ARBA" id="ARBA00001946"/>
    </source>
</evidence>
<comment type="similarity">
    <text evidence="4">Belongs to the UDP-glycosyltransferase family.</text>
</comment>
<evidence type="ECO:0000256" key="12">
    <source>
        <dbReference type="ARBA" id="ARBA00022840"/>
    </source>
</evidence>
<comment type="catalytic activity">
    <reaction evidence="14">
        <text>(2R)-3-phosphoglycerate + ATP = (2R)-3-phospho-glyceroyl phosphate + ADP</text>
        <dbReference type="Rhea" id="RHEA:14801"/>
        <dbReference type="ChEBI" id="CHEBI:30616"/>
        <dbReference type="ChEBI" id="CHEBI:57604"/>
        <dbReference type="ChEBI" id="CHEBI:58272"/>
        <dbReference type="ChEBI" id="CHEBI:456216"/>
        <dbReference type="EC" id="2.7.2.3"/>
    </reaction>
</comment>
<dbReference type="SUPFAM" id="SSF53756">
    <property type="entry name" value="UDP-Glycosyltransferase/glycogen phosphorylase"/>
    <property type="match status" value="1"/>
</dbReference>
<evidence type="ECO:0000313" key="16">
    <source>
        <dbReference type="EMBL" id="RZC70502.1"/>
    </source>
</evidence>
<proteinExistence type="inferred from homology"/>
<evidence type="ECO:0000256" key="6">
    <source>
        <dbReference type="ARBA" id="ARBA00022676"/>
    </source>
</evidence>
<evidence type="ECO:0000256" key="9">
    <source>
        <dbReference type="ARBA" id="ARBA00022694"/>
    </source>
</evidence>
<organism evidence="16 17">
    <name type="scientific">Papaver somniferum</name>
    <name type="common">Opium poppy</name>
    <dbReference type="NCBI Taxonomy" id="3469"/>
    <lineage>
        <taxon>Eukaryota</taxon>
        <taxon>Viridiplantae</taxon>
        <taxon>Streptophyta</taxon>
        <taxon>Embryophyta</taxon>
        <taxon>Tracheophyta</taxon>
        <taxon>Spermatophyta</taxon>
        <taxon>Magnoliopsida</taxon>
        <taxon>Ranunculales</taxon>
        <taxon>Papaveraceae</taxon>
        <taxon>Papaveroideae</taxon>
        <taxon>Papaver</taxon>
    </lineage>
</organism>
<keyword evidence="8" id="KW-0949">S-adenosyl-L-methionine</keyword>
<dbReference type="CDD" id="cd03784">
    <property type="entry name" value="GT1_Gtf-like"/>
    <property type="match status" value="1"/>
</dbReference>
<gene>
    <name evidence="16" type="ORF">C5167_033742</name>
</gene>
<evidence type="ECO:0000256" key="14">
    <source>
        <dbReference type="RuleBase" id="RU000532"/>
    </source>
</evidence>
<keyword evidence="7 14" id="KW-0808">Transferase</keyword>
<dbReference type="InterPro" id="IPR002213">
    <property type="entry name" value="UDP_glucos_trans"/>
</dbReference>
<keyword evidence="13" id="KW-0460">Magnesium</keyword>
<dbReference type="GO" id="GO:0008194">
    <property type="term" value="F:UDP-glycosyltransferase activity"/>
    <property type="evidence" value="ECO:0007669"/>
    <property type="project" value="InterPro"/>
</dbReference>
<comment type="catalytic activity">
    <reaction evidence="1">
        <text>guanosine(46) in tRNA + S-adenosyl-L-methionine = N(7)-methylguanosine(46) in tRNA + S-adenosyl-L-homocysteine</text>
        <dbReference type="Rhea" id="RHEA:42708"/>
        <dbReference type="Rhea" id="RHEA-COMP:10188"/>
        <dbReference type="Rhea" id="RHEA-COMP:10189"/>
        <dbReference type="ChEBI" id="CHEBI:57856"/>
        <dbReference type="ChEBI" id="CHEBI:59789"/>
        <dbReference type="ChEBI" id="CHEBI:74269"/>
        <dbReference type="ChEBI" id="CHEBI:74480"/>
        <dbReference type="EC" id="2.1.1.33"/>
    </reaction>
</comment>
<dbReference type="EC" id="2.7.2.3" evidence="14"/>
<evidence type="ECO:0000256" key="3">
    <source>
        <dbReference type="ARBA" id="ARBA00008982"/>
    </source>
</evidence>
<evidence type="ECO:0000256" key="4">
    <source>
        <dbReference type="ARBA" id="ARBA00009995"/>
    </source>
</evidence>
<dbReference type="Gene3D" id="3.40.50.2000">
    <property type="entry name" value="Glycogen Phosphorylase B"/>
    <property type="match status" value="2"/>
</dbReference>
<dbReference type="Gene3D" id="3.40.50.1260">
    <property type="entry name" value="Phosphoglycerate kinase, N-terminal domain"/>
    <property type="match status" value="2"/>
</dbReference>
<dbReference type="InterPro" id="IPR036043">
    <property type="entry name" value="Phosphoglycerate_kinase_sf"/>
</dbReference>
<dbReference type="Pfam" id="PF02390">
    <property type="entry name" value="Methyltransf_4"/>
    <property type="match status" value="1"/>
</dbReference>
<evidence type="ECO:0000256" key="7">
    <source>
        <dbReference type="ARBA" id="ARBA00022679"/>
    </source>
</evidence>
<keyword evidence="6" id="KW-0328">Glycosyltransferase</keyword>
<dbReference type="Gramene" id="RZC70502">
    <property type="protein sequence ID" value="RZC70502"/>
    <property type="gene ID" value="C5167_033742"/>
</dbReference>
<dbReference type="AlphaFoldDB" id="A0A4Y7KDS5"/>
<keyword evidence="9" id="KW-0819">tRNA processing</keyword>
<name>A0A4Y7KDS5_PAPSO</name>
<evidence type="ECO:0000313" key="17">
    <source>
        <dbReference type="Proteomes" id="UP000316621"/>
    </source>
</evidence>
<sequence length="985" mass="111222">MGRIMRCVFCQLLRARDESAFELIVLAFDKEDVIRQEILRKQLITRCKSFSTAICACLSLFNIPVLCKPQRACVLHLGAFSRGLYVHLRTAFTLCYNNSSQFVIHHRRKFGMENNLIPVHMYKRLDNFQGNCFLEKFALFSIKYLLHHGAKVLIVSDWGRPKDSTQLLSAEIVADKLSSALQLKVVPANWVSVNSQFKMEEVEKSDVLLFENLSKFKEERANSSMFAEKLSSGVDIFVNDTFSQSHKVLASTNGVSRYWYASIAGFCFEKQLEELVEVTRPKQPHFAIIGGGNLHDKVKALEFLASKCDGLVFVGMMAFQIMHGLGLPVRLNFVELSAVGSSLKIIQIARGRNIPIPLPKDFWCTNMCNRDELRTFPATNILDGWEPVDLGPVSLDEISSLLTNCKTISSSKNDILQSLPKLDLRNNIRFMLSRPDTHGASKLATMVETSSRRGCDVTVGNAACKAIAETSSALSLYSLHENSSVVWEFLKGRTLPGIAALDRAYPFDIDWKSIFRDPTLPLIVDIGSGNGLFIFGMARIQPDVNLLGLEINKKCPNPDFNRPEYRWRMLQTLLIEAIADLLATEGKVFIQSDVEAVAVRMRDQFMKYSEGKLAILKHETDTKIDSRGWIEENPFGVQSDWERHVIERDNREDAITYIPGVPAIEPVDMMSYLQDTDTSMIVHEIIFKAFDDVRGADFVICNTVQELEPETISALQVKKPFFAIGPIFPSGFTKTSVATSLWPESDCTQWLNTKPKGSVLYISFGSYAHINKNDLIEIAHGLLQSKVNFVFVLRPDVVSVDDPNPLPEGFSEESNDRGILIQWCCQVQVLSHPAVGGFLTHCGWNSILESIWCSVPMLCFPLLTDQFTNRKLVVDDWKIGLNIGRKQITRKEVSEKIIRLMDEKSGYEFRKEIVEVKKALENASKNDVSSEKNLSQFVNELKVLIGNKKKKMHDFWSLGPNWVATHRNLCLMACAVEAQEVKMEF</sequence>
<dbReference type="InterPro" id="IPR029063">
    <property type="entry name" value="SAM-dependent_MTases_sf"/>
</dbReference>
<evidence type="ECO:0000256" key="13">
    <source>
        <dbReference type="ARBA" id="ARBA00022842"/>
    </source>
</evidence>
<keyword evidence="11 14" id="KW-0418">Kinase</keyword>
<dbReference type="SUPFAM" id="SSF53748">
    <property type="entry name" value="Phosphoglycerate kinase"/>
    <property type="match status" value="1"/>
</dbReference>
<dbReference type="GO" id="GO:0008176">
    <property type="term" value="F:tRNA (guanine(46)-N7)-methyltransferase activity"/>
    <property type="evidence" value="ECO:0007669"/>
    <property type="project" value="UniProtKB-EC"/>
</dbReference>
<dbReference type="GO" id="GO:0016758">
    <property type="term" value="F:hexosyltransferase activity"/>
    <property type="evidence" value="ECO:0007669"/>
    <property type="project" value="UniProtKB-ARBA"/>
</dbReference>
<dbReference type="Proteomes" id="UP000316621">
    <property type="component" value="Chromosome 7"/>
</dbReference>
<keyword evidence="5" id="KW-0489">Methyltransferase</keyword>
<dbReference type="InterPro" id="IPR003358">
    <property type="entry name" value="tRNA_(Gua-N-7)_MeTrfase_Trmb"/>
</dbReference>
<dbReference type="FunFam" id="3.40.50.2000:FF:000078">
    <property type="entry name" value="Glycosyltransferase"/>
    <property type="match status" value="1"/>
</dbReference>
<dbReference type="InterPro" id="IPR035595">
    <property type="entry name" value="UDP_glycos_trans_CS"/>
</dbReference>
<evidence type="ECO:0000256" key="10">
    <source>
        <dbReference type="ARBA" id="ARBA00022741"/>
    </source>
</evidence>
<reference evidence="16 17" key="1">
    <citation type="journal article" date="2018" name="Science">
        <title>The opium poppy genome and morphinan production.</title>
        <authorList>
            <person name="Guo L."/>
            <person name="Winzer T."/>
            <person name="Yang X."/>
            <person name="Li Y."/>
            <person name="Ning Z."/>
            <person name="He Z."/>
            <person name="Teodor R."/>
            <person name="Lu Y."/>
            <person name="Bowser T.A."/>
            <person name="Graham I.A."/>
            <person name="Ye K."/>
        </authorList>
    </citation>
    <scope>NUCLEOTIDE SEQUENCE [LARGE SCALE GENOMIC DNA]</scope>
    <source>
        <strain evidence="17">cv. HN1</strain>
        <tissue evidence="16">Leaves</tissue>
    </source>
</reference>
<keyword evidence="17" id="KW-1185">Reference proteome</keyword>
<dbReference type="GO" id="GO:0006096">
    <property type="term" value="P:glycolytic process"/>
    <property type="evidence" value="ECO:0007669"/>
    <property type="project" value="InterPro"/>
</dbReference>
<keyword evidence="10" id="KW-0547">Nucleotide-binding</keyword>
<dbReference type="EMBL" id="CM010721">
    <property type="protein sequence ID" value="RZC70502.1"/>
    <property type="molecule type" value="Genomic_DNA"/>
</dbReference>
<dbReference type="Gene3D" id="3.40.50.150">
    <property type="entry name" value="Vaccinia Virus protein VP39"/>
    <property type="match status" value="2"/>
</dbReference>
<dbReference type="GO" id="GO:0004618">
    <property type="term" value="F:phosphoglycerate kinase activity"/>
    <property type="evidence" value="ECO:0007669"/>
    <property type="project" value="UniProtKB-EC"/>
</dbReference>
<evidence type="ECO:0000256" key="11">
    <source>
        <dbReference type="ARBA" id="ARBA00022777"/>
    </source>
</evidence>
<dbReference type="Pfam" id="PF00162">
    <property type="entry name" value="PGK"/>
    <property type="match status" value="1"/>
</dbReference>
<dbReference type="PROSITE" id="PS00375">
    <property type="entry name" value="UDPGT"/>
    <property type="match status" value="1"/>
</dbReference>
<accession>A0A4Y7KDS5</accession>
<dbReference type="GO" id="GO:0005524">
    <property type="term" value="F:ATP binding"/>
    <property type="evidence" value="ECO:0007669"/>
    <property type="project" value="UniProtKB-KW"/>
</dbReference>
<evidence type="ECO:0000256" key="1">
    <source>
        <dbReference type="ARBA" id="ARBA00000142"/>
    </source>
</evidence>
<evidence type="ECO:0000256" key="5">
    <source>
        <dbReference type="ARBA" id="ARBA00022603"/>
    </source>
</evidence>
<dbReference type="PANTHER" id="PTHR48045:SF39">
    <property type="entry name" value="UDP-GLYCOSYLTRANSFERASE 86A1-LIKE"/>
    <property type="match status" value="1"/>
</dbReference>